<comment type="function">
    <text evidence="9">Reversibly transfers an adenylyl group from ATP to 4'-phosphopantetheine, yielding dephospho-CoA (dPCoA) and pyrophosphate.</text>
</comment>
<reference evidence="11 12" key="1">
    <citation type="submission" date="2023-09" db="EMBL/GenBank/DDBJ databases">
        <authorList>
            <person name="Rey-Velasco X."/>
        </authorList>
    </citation>
    <scope>NUCLEOTIDE SEQUENCE [LARGE SCALE GENOMIC DNA]</scope>
    <source>
        <strain evidence="11 12">F390</strain>
    </source>
</reference>
<dbReference type="InterPro" id="IPR004821">
    <property type="entry name" value="Cyt_trans-like"/>
</dbReference>
<dbReference type="SUPFAM" id="SSF52374">
    <property type="entry name" value="Nucleotidylyl transferase"/>
    <property type="match status" value="1"/>
</dbReference>
<evidence type="ECO:0000313" key="12">
    <source>
        <dbReference type="Proteomes" id="UP001259803"/>
    </source>
</evidence>
<organism evidence="11 12">
    <name type="scientific">Croceicoccus esteveae</name>
    <dbReference type="NCBI Taxonomy" id="3075597"/>
    <lineage>
        <taxon>Bacteria</taxon>
        <taxon>Pseudomonadati</taxon>
        <taxon>Pseudomonadota</taxon>
        <taxon>Alphaproteobacteria</taxon>
        <taxon>Sphingomonadales</taxon>
        <taxon>Erythrobacteraceae</taxon>
        <taxon>Croceicoccus</taxon>
    </lineage>
</organism>
<feature type="binding site" evidence="9">
    <location>
        <position position="33"/>
    </location>
    <ligand>
        <name>ATP</name>
        <dbReference type="ChEBI" id="CHEBI:30616"/>
    </ligand>
</feature>
<keyword evidence="12" id="KW-1185">Reference proteome</keyword>
<comment type="similarity">
    <text evidence="9">Belongs to the bacterial CoaD family.</text>
</comment>
<dbReference type="EC" id="2.7.7.3" evidence="9"/>
<sequence>MKGETMVAQQEVEPGRQRVGLYPGTFDPITRGHCDIIRRGSKLVDRLIIGITTNPSKNPMFTTEQRNAMVAQEVARMELDNIDIVPFDALLIKFAEAQGATMIVRGLRAVADFEYEYQMAGMNQQLNDAIETVFLMADVSLQPIASKLVKEIAWFGGDITPFVSSAVREQVIAHVAAHGQKGSL</sequence>
<feature type="binding site" evidence="9">
    <location>
        <position position="57"/>
    </location>
    <ligand>
        <name>substrate</name>
    </ligand>
</feature>
<feature type="binding site" evidence="9">
    <location>
        <position position="116"/>
    </location>
    <ligand>
        <name>ATP</name>
        <dbReference type="ChEBI" id="CHEBI:30616"/>
    </ligand>
</feature>
<dbReference type="GO" id="GO:0004595">
    <property type="term" value="F:pantetheine-phosphate adenylyltransferase activity"/>
    <property type="evidence" value="ECO:0007669"/>
    <property type="project" value="UniProtKB-EC"/>
</dbReference>
<comment type="pathway">
    <text evidence="9">Cofactor biosynthesis; coenzyme A biosynthesis; CoA from (R)-pantothenate: step 4/5.</text>
</comment>
<proteinExistence type="inferred from homology"/>
<feature type="binding site" evidence="9">
    <location>
        <position position="91"/>
    </location>
    <ligand>
        <name>substrate</name>
    </ligand>
</feature>
<evidence type="ECO:0000256" key="4">
    <source>
        <dbReference type="ARBA" id="ARBA00022741"/>
    </source>
</evidence>
<evidence type="ECO:0000256" key="5">
    <source>
        <dbReference type="ARBA" id="ARBA00022840"/>
    </source>
</evidence>
<dbReference type="PANTHER" id="PTHR21342:SF1">
    <property type="entry name" value="PHOSPHOPANTETHEINE ADENYLYLTRANSFERASE"/>
    <property type="match status" value="1"/>
</dbReference>
<evidence type="ECO:0000259" key="10">
    <source>
        <dbReference type="Pfam" id="PF01467"/>
    </source>
</evidence>
<dbReference type="NCBIfam" id="TIGR00125">
    <property type="entry name" value="cyt_tran_rel"/>
    <property type="match status" value="1"/>
</dbReference>
<evidence type="ECO:0000256" key="7">
    <source>
        <dbReference type="ARBA" id="ARBA00022993"/>
    </source>
</evidence>
<comment type="catalytic activity">
    <reaction evidence="8 9">
        <text>(R)-4'-phosphopantetheine + ATP + H(+) = 3'-dephospho-CoA + diphosphate</text>
        <dbReference type="Rhea" id="RHEA:19801"/>
        <dbReference type="ChEBI" id="CHEBI:15378"/>
        <dbReference type="ChEBI" id="CHEBI:30616"/>
        <dbReference type="ChEBI" id="CHEBI:33019"/>
        <dbReference type="ChEBI" id="CHEBI:57328"/>
        <dbReference type="ChEBI" id="CHEBI:61723"/>
        <dbReference type="EC" id="2.7.7.3"/>
    </reaction>
</comment>
<keyword evidence="1 9" id="KW-0963">Cytoplasm</keyword>
<keyword evidence="3 9" id="KW-0548">Nucleotidyltransferase</keyword>
<gene>
    <name evidence="9 11" type="primary">coaD</name>
    <name evidence="11" type="ORF">RM533_02670</name>
</gene>
<evidence type="ECO:0000256" key="2">
    <source>
        <dbReference type="ARBA" id="ARBA00022679"/>
    </source>
</evidence>
<feature type="binding site" evidence="9">
    <location>
        <begin position="25"/>
        <end position="26"/>
    </location>
    <ligand>
        <name>ATP</name>
        <dbReference type="ChEBI" id="CHEBI:30616"/>
    </ligand>
</feature>
<comment type="cofactor">
    <cofactor evidence="9">
        <name>Mg(2+)</name>
        <dbReference type="ChEBI" id="CHEBI:18420"/>
    </cofactor>
</comment>
<dbReference type="Gene3D" id="3.40.50.620">
    <property type="entry name" value="HUPs"/>
    <property type="match status" value="1"/>
</dbReference>
<keyword evidence="7 9" id="KW-0173">Coenzyme A biosynthesis</keyword>
<keyword evidence="4 9" id="KW-0547">Nucleotide-binding</keyword>
<dbReference type="Pfam" id="PF01467">
    <property type="entry name" value="CTP_transf_like"/>
    <property type="match status" value="1"/>
</dbReference>
<feature type="binding site" evidence="9">
    <location>
        <begin position="106"/>
        <end position="108"/>
    </location>
    <ligand>
        <name>ATP</name>
        <dbReference type="ChEBI" id="CHEBI:30616"/>
    </ligand>
</feature>
<keyword evidence="2 9" id="KW-0808">Transferase</keyword>
<comment type="subcellular location">
    <subcellularLocation>
        <location evidence="9">Cytoplasm</location>
    </subcellularLocation>
</comment>
<dbReference type="NCBIfam" id="TIGR01510">
    <property type="entry name" value="coaD_prev_kdtB"/>
    <property type="match status" value="1"/>
</dbReference>
<comment type="caution">
    <text evidence="11">The sequence shown here is derived from an EMBL/GenBank/DDBJ whole genome shotgun (WGS) entry which is preliminary data.</text>
</comment>
<evidence type="ECO:0000256" key="6">
    <source>
        <dbReference type="ARBA" id="ARBA00022842"/>
    </source>
</evidence>
<evidence type="ECO:0000256" key="8">
    <source>
        <dbReference type="ARBA" id="ARBA00029346"/>
    </source>
</evidence>
<evidence type="ECO:0000256" key="1">
    <source>
        <dbReference type="ARBA" id="ARBA00022490"/>
    </source>
</evidence>
<dbReference type="InterPro" id="IPR001980">
    <property type="entry name" value="PPAT"/>
</dbReference>
<feature type="binding site" evidence="9">
    <location>
        <begin position="141"/>
        <end position="147"/>
    </location>
    <ligand>
        <name>ATP</name>
        <dbReference type="ChEBI" id="CHEBI:30616"/>
    </ligand>
</feature>
<feature type="site" description="Transition state stabilizer" evidence="9">
    <location>
        <position position="33"/>
    </location>
</feature>
<dbReference type="HAMAP" id="MF_00151">
    <property type="entry name" value="PPAT_bact"/>
    <property type="match status" value="1"/>
</dbReference>
<evidence type="ECO:0000313" key="11">
    <source>
        <dbReference type="EMBL" id="MDT0575086.1"/>
    </source>
</evidence>
<feature type="binding site" evidence="9">
    <location>
        <position position="25"/>
    </location>
    <ligand>
        <name>substrate</name>
    </ligand>
</feature>
<dbReference type="PANTHER" id="PTHR21342">
    <property type="entry name" value="PHOSPHOPANTETHEINE ADENYLYLTRANSFERASE"/>
    <property type="match status" value="1"/>
</dbReference>
<dbReference type="PRINTS" id="PR01020">
    <property type="entry name" value="LPSBIOSNTHSS"/>
</dbReference>
<dbReference type="Proteomes" id="UP001259803">
    <property type="component" value="Unassembled WGS sequence"/>
</dbReference>
<evidence type="ECO:0000256" key="9">
    <source>
        <dbReference type="HAMAP-Rule" id="MF_00151"/>
    </source>
</evidence>
<protein>
    <recommendedName>
        <fullName evidence="9">Phosphopantetheine adenylyltransferase</fullName>
        <ecNumber evidence="9">2.7.7.3</ecNumber>
    </recommendedName>
    <alternativeName>
        <fullName evidence="9">Dephospho-CoA pyrophosphorylase</fullName>
    </alternativeName>
    <alternativeName>
        <fullName evidence="9">Pantetheine-phosphate adenylyltransferase</fullName>
        <shortName evidence="9">PPAT</shortName>
    </alternativeName>
</protein>
<dbReference type="EMBL" id="JAVRHS010000001">
    <property type="protein sequence ID" value="MDT0575086.1"/>
    <property type="molecule type" value="Genomic_DNA"/>
</dbReference>
<keyword evidence="6 9" id="KW-0460">Magnesium</keyword>
<dbReference type="InterPro" id="IPR014729">
    <property type="entry name" value="Rossmann-like_a/b/a_fold"/>
</dbReference>
<keyword evidence="5 9" id="KW-0067">ATP-binding</keyword>
<accession>A0ABU2ZFF1</accession>
<name>A0ABU2ZFF1_9SPHN</name>
<dbReference type="RefSeq" id="WP_311339629.1">
    <property type="nucleotide sequence ID" value="NZ_JAVRHS010000001.1"/>
</dbReference>
<dbReference type="CDD" id="cd02163">
    <property type="entry name" value="PPAT"/>
    <property type="match status" value="1"/>
</dbReference>
<evidence type="ECO:0000256" key="3">
    <source>
        <dbReference type="ARBA" id="ARBA00022695"/>
    </source>
</evidence>
<comment type="subunit">
    <text evidence="9">Homohexamer.</text>
</comment>
<feature type="domain" description="Cytidyltransferase-like" evidence="10">
    <location>
        <begin position="21"/>
        <end position="151"/>
    </location>
</feature>
<feature type="binding site" evidence="9">
    <location>
        <position position="105"/>
    </location>
    <ligand>
        <name>substrate</name>
    </ligand>
</feature>